<dbReference type="Proteomes" id="UP000198327">
    <property type="component" value="Unassembled WGS sequence"/>
</dbReference>
<evidence type="ECO:0008006" key="4">
    <source>
        <dbReference type="Google" id="ProtNLM"/>
    </source>
</evidence>
<keyword evidence="1" id="KW-0812">Transmembrane</keyword>
<dbReference type="STRING" id="398843.A3K89_16950"/>
<gene>
    <name evidence="2" type="ORF">SAMN05421642_10452</name>
</gene>
<feature type="transmembrane region" description="Helical" evidence="1">
    <location>
        <begin position="304"/>
        <end position="323"/>
    </location>
</feature>
<keyword evidence="3" id="KW-1185">Reference proteome</keyword>
<reference evidence="3" key="1">
    <citation type="submission" date="2017-06" db="EMBL/GenBank/DDBJ databases">
        <authorList>
            <person name="Varghese N."/>
            <person name="Submissions S."/>
        </authorList>
    </citation>
    <scope>NUCLEOTIDE SEQUENCE [LARGE SCALE GENOMIC DNA]</scope>
    <source>
        <strain evidence="3">JCM 23211</strain>
    </source>
</reference>
<feature type="transmembrane region" description="Helical" evidence="1">
    <location>
        <begin position="152"/>
        <end position="169"/>
    </location>
</feature>
<dbReference type="AlphaFoldDB" id="A0A239G4A7"/>
<organism evidence="2 3">
    <name type="scientific">Rhodococcoides kyotonense</name>
    <dbReference type="NCBI Taxonomy" id="398843"/>
    <lineage>
        <taxon>Bacteria</taxon>
        <taxon>Bacillati</taxon>
        <taxon>Actinomycetota</taxon>
        <taxon>Actinomycetes</taxon>
        <taxon>Mycobacteriales</taxon>
        <taxon>Nocardiaceae</taxon>
        <taxon>Rhodococcoides</taxon>
    </lineage>
</organism>
<sequence length="337" mass="35233">MRGRYRAGPTTFVSRAYPCNWSSAGKHRTRRALGKRIVESSHYCFFVPQTLLVVLLALGAALCIAIGTVVRQRTAAEIPLEDVGVLGPITTLVKRPIWWVGTVVGIGGYGLQAAALGLGSLLLVQPLLVLSLLFALPLGARFSHRTIQTTEWLWAGALTASVAILVVVGDPKPGIERAEARHWAVICLIGIPFVALCVFAASRSAGSRKALLLGIAGGTLFGVAAVLTKGVVHLVSRGIVPVLTSFELYALIVVAVCAITLQQSAFQAGALQASLPATTVMEPVVASMLGFIVLGEYLDADRSVAAVLVVALVLMVVATVVLARSSAEDEPAVAAPS</sequence>
<feature type="transmembrane region" description="Helical" evidence="1">
    <location>
        <begin position="97"/>
        <end position="115"/>
    </location>
</feature>
<feature type="transmembrane region" description="Helical" evidence="1">
    <location>
        <begin position="210"/>
        <end position="232"/>
    </location>
</feature>
<protein>
    <recommendedName>
        <fullName evidence="4">Magnesium transporter NIPA</fullName>
    </recommendedName>
</protein>
<feature type="transmembrane region" description="Helical" evidence="1">
    <location>
        <begin position="181"/>
        <end position="201"/>
    </location>
</feature>
<evidence type="ECO:0000256" key="1">
    <source>
        <dbReference type="SAM" id="Phobius"/>
    </source>
</evidence>
<dbReference type="NCBIfam" id="NF038012">
    <property type="entry name" value="DMT_1"/>
    <property type="match status" value="1"/>
</dbReference>
<feature type="transmembrane region" description="Helical" evidence="1">
    <location>
        <begin position="238"/>
        <end position="261"/>
    </location>
</feature>
<dbReference type="EMBL" id="FZOW01000004">
    <property type="protein sequence ID" value="SNS63835.1"/>
    <property type="molecule type" value="Genomic_DNA"/>
</dbReference>
<dbReference type="PANTHER" id="PTHR40761:SF1">
    <property type="entry name" value="CONSERVED INTEGRAL MEMBRANE ALANINE VALINE AND LEUCINE RICH PROTEIN-RELATED"/>
    <property type="match status" value="1"/>
</dbReference>
<dbReference type="PANTHER" id="PTHR40761">
    <property type="entry name" value="CONSERVED INTEGRAL MEMBRANE ALANINE VALINE AND LEUCINE RICH PROTEIN-RELATED"/>
    <property type="match status" value="1"/>
</dbReference>
<accession>A0A239G4A7</accession>
<evidence type="ECO:0000313" key="2">
    <source>
        <dbReference type="EMBL" id="SNS63835.1"/>
    </source>
</evidence>
<feature type="transmembrane region" description="Helical" evidence="1">
    <location>
        <begin position="121"/>
        <end position="140"/>
    </location>
</feature>
<feature type="transmembrane region" description="Helical" evidence="1">
    <location>
        <begin position="50"/>
        <end position="70"/>
    </location>
</feature>
<name>A0A239G4A7_9NOCA</name>
<proteinExistence type="predicted"/>
<keyword evidence="1" id="KW-1133">Transmembrane helix</keyword>
<feature type="transmembrane region" description="Helical" evidence="1">
    <location>
        <begin position="273"/>
        <end position="298"/>
    </location>
</feature>
<evidence type="ECO:0000313" key="3">
    <source>
        <dbReference type="Proteomes" id="UP000198327"/>
    </source>
</evidence>
<keyword evidence="1" id="KW-0472">Membrane</keyword>